<proteinExistence type="predicted"/>
<keyword evidence="2 4" id="KW-0238">DNA-binding</keyword>
<protein>
    <recommendedName>
        <fullName evidence="5">HTH tetR-type domain-containing protein</fullName>
    </recommendedName>
</protein>
<evidence type="ECO:0000256" key="2">
    <source>
        <dbReference type="ARBA" id="ARBA00023125"/>
    </source>
</evidence>
<dbReference type="SUPFAM" id="SSF48498">
    <property type="entry name" value="Tetracyclin repressor-like, C-terminal domain"/>
    <property type="match status" value="1"/>
</dbReference>
<dbReference type="EMBL" id="BAABJP010000004">
    <property type="protein sequence ID" value="GAA5149095.1"/>
    <property type="molecule type" value="Genomic_DNA"/>
</dbReference>
<dbReference type="InterPro" id="IPR001647">
    <property type="entry name" value="HTH_TetR"/>
</dbReference>
<keyword evidence="7" id="KW-1185">Reference proteome</keyword>
<feature type="DNA-binding region" description="H-T-H motif" evidence="4">
    <location>
        <begin position="51"/>
        <end position="70"/>
    </location>
</feature>
<evidence type="ECO:0000256" key="4">
    <source>
        <dbReference type="PROSITE-ProRule" id="PRU00335"/>
    </source>
</evidence>
<evidence type="ECO:0000256" key="1">
    <source>
        <dbReference type="ARBA" id="ARBA00023015"/>
    </source>
</evidence>
<keyword evidence="3" id="KW-0804">Transcription</keyword>
<dbReference type="PROSITE" id="PS50977">
    <property type="entry name" value="HTH_TETR_2"/>
    <property type="match status" value="1"/>
</dbReference>
<gene>
    <name evidence="6" type="ORF">GCM10023321_12450</name>
</gene>
<dbReference type="PRINTS" id="PR00455">
    <property type="entry name" value="HTHTETR"/>
</dbReference>
<feature type="domain" description="HTH tetR-type" evidence="5">
    <location>
        <begin position="28"/>
        <end position="88"/>
    </location>
</feature>
<dbReference type="Gene3D" id="1.10.357.10">
    <property type="entry name" value="Tetracycline Repressor, domain 2"/>
    <property type="match status" value="1"/>
</dbReference>
<comment type="caution">
    <text evidence="6">The sequence shown here is derived from an EMBL/GenBank/DDBJ whole genome shotgun (WGS) entry which is preliminary data.</text>
</comment>
<evidence type="ECO:0000313" key="6">
    <source>
        <dbReference type="EMBL" id="GAA5149095.1"/>
    </source>
</evidence>
<dbReference type="InterPro" id="IPR050109">
    <property type="entry name" value="HTH-type_TetR-like_transc_reg"/>
</dbReference>
<organism evidence="6 7">
    <name type="scientific">Pseudonocardia eucalypti</name>
    <dbReference type="NCBI Taxonomy" id="648755"/>
    <lineage>
        <taxon>Bacteria</taxon>
        <taxon>Bacillati</taxon>
        <taxon>Actinomycetota</taxon>
        <taxon>Actinomycetes</taxon>
        <taxon>Pseudonocardiales</taxon>
        <taxon>Pseudonocardiaceae</taxon>
        <taxon>Pseudonocardia</taxon>
    </lineage>
</organism>
<dbReference type="Proteomes" id="UP001428817">
    <property type="component" value="Unassembled WGS sequence"/>
</dbReference>
<keyword evidence="1" id="KW-0805">Transcription regulation</keyword>
<evidence type="ECO:0000259" key="5">
    <source>
        <dbReference type="PROSITE" id="PS50977"/>
    </source>
</evidence>
<dbReference type="InterPro" id="IPR036271">
    <property type="entry name" value="Tet_transcr_reg_TetR-rel_C_sf"/>
</dbReference>
<accession>A0ABP9PRI7</accession>
<dbReference type="PANTHER" id="PTHR30055:SF234">
    <property type="entry name" value="HTH-TYPE TRANSCRIPTIONAL REGULATOR BETI"/>
    <property type="match status" value="1"/>
</dbReference>
<evidence type="ECO:0000256" key="3">
    <source>
        <dbReference type="ARBA" id="ARBA00023163"/>
    </source>
</evidence>
<evidence type="ECO:0000313" key="7">
    <source>
        <dbReference type="Proteomes" id="UP001428817"/>
    </source>
</evidence>
<dbReference type="PANTHER" id="PTHR30055">
    <property type="entry name" value="HTH-TYPE TRANSCRIPTIONAL REGULATOR RUTR"/>
    <property type="match status" value="1"/>
</dbReference>
<dbReference type="Pfam" id="PF00440">
    <property type="entry name" value="TetR_N"/>
    <property type="match status" value="1"/>
</dbReference>
<reference evidence="7" key="1">
    <citation type="journal article" date="2019" name="Int. J. Syst. Evol. Microbiol.">
        <title>The Global Catalogue of Microorganisms (GCM) 10K type strain sequencing project: providing services to taxonomists for standard genome sequencing and annotation.</title>
        <authorList>
            <consortium name="The Broad Institute Genomics Platform"/>
            <consortium name="The Broad Institute Genome Sequencing Center for Infectious Disease"/>
            <person name="Wu L."/>
            <person name="Ma J."/>
        </authorList>
    </citation>
    <scope>NUCLEOTIDE SEQUENCE [LARGE SCALE GENOMIC DNA]</scope>
    <source>
        <strain evidence="7">JCM 18303</strain>
    </source>
</reference>
<sequence>MTTGVLMTTRDVRPVRKRRAYAARVPAAQRRTQLLDAALTLVATLGHQAVTMDAVADRAGVTKPVIYGQFTSRAELLAALLRREQEQALAQLRAILPADAAPVEPPALFARLFTGFLETVRRAPDRWRCIVFPLPDMPAEFHAARDRARELVLGRVEELIRRTPAADRAGADPELAAHTVVTLFEMAARLMLADPARFGPERFLAAVNAALAGLPGR</sequence>
<dbReference type="SUPFAM" id="SSF46689">
    <property type="entry name" value="Homeodomain-like"/>
    <property type="match status" value="1"/>
</dbReference>
<name>A0ABP9PRI7_9PSEU</name>
<dbReference type="InterPro" id="IPR009057">
    <property type="entry name" value="Homeodomain-like_sf"/>
</dbReference>